<dbReference type="Pfam" id="PF03703">
    <property type="entry name" value="bPH_2"/>
    <property type="match status" value="1"/>
</dbReference>
<accession>A0A6G6YAH8</accession>
<evidence type="ECO:0000313" key="4">
    <source>
        <dbReference type="Proteomes" id="UP000501568"/>
    </source>
</evidence>
<name>A0A6G6YAH8_9SPHN</name>
<dbReference type="Proteomes" id="UP000501568">
    <property type="component" value="Chromosome"/>
</dbReference>
<evidence type="ECO:0000313" key="3">
    <source>
        <dbReference type="EMBL" id="QIG81935.1"/>
    </source>
</evidence>
<feature type="domain" description="YdbS-like PH" evidence="2">
    <location>
        <begin position="57"/>
        <end position="131"/>
    </location>
</feature>
<dbReference type="PANTHER" id="PTHR34473:SF3">
    <property type="entry name" value="TRANSMEMBRANE PROTEIN-RELATED"/>
    <property type="match status" value="1"/>
</dbReference>
<reference evidence="3 4" key="1">
    <citation type="submission" date="2020-02" db="EMBL/GenBank/DDBJ databases">
        <authorList>
            <person name="Zheng R.K."/>
            <person name="Sun C.M."/>
        </authorList>
    </citation>
    <scope>NUCLEOTIDE SEQUENCE [LARGE SCALE GENOMIC DNA]</scope>
    <source>
        <strain evidence="4">zrk23</strain>
    </source>
</reference>
<dbReference type="PANTHER" id="PTHR34473">
    <property type="entry name" value="UPF0699 TRANSMEMBRANE PROTEIN YDBS"/>
    <property type="match status" value="1"/>
</dbReference>
<evidence type="ECO:0000256" key="1">
    <source>
        <dbReference type="SAM" id="Phobius"/>
    </source>
</evidence>
<organism evidence="3 4">
    <name type="scientific">Stakelama tenebrarum</name>
    <dbReference type="NCBI Taxonomy" id="2711215"/>
    <lineage>
        <taxon>Bacteria</taxon>
        <taxon>Pseudomonadati</taxon>
        <taxon>Pseudomonadota</taxon>
        <taxon>Alphaproteobacteria</taxon>
        <taxon>Sphingomonadales</taxon>
        <taxon>Sphingomonadaceae</taxon>
        <taxon>Stakelama</taxon>
    </lineage>
</organism>
<gene>
    <name evidence="3" type="ORF">G5C33_13005</name>
</gene>
<dbReference type="InterPro" id="IPR005182">
    <property type="entry name" value="YdbS-like_PH"/>
</dbReference>
<feature type="transmembrane region" description="Helical" evidence="1">
    <location>
        <begin position="33"/>
        <end position="53"/>
    </location>
</feature>
<dbReference type="AlphaFoldDB" id="A0A6G6YAH8"/>
<keyword evidence="1" id="KW-0472">Membrane</keyword>
<keyword evidence="1" id="KW-1133">Transmembrane helix</keyword>
<dbReference type="EMBL" id="CP049109">
    <property type="protein sequence ID" value="QIG81935.1"/>
    <property type="molecule type" value="Genomic_DNA"/>
</dbReference>
<dbReference type="KEGG" id="spzr:G5C33_13005"/>
<proteinExistence type="predicted"/>
<evidence type="ECO:0000259" key="2">
    <source>
        <dbReference type="Pfam" id="PF03703"/>
    </source>
</evidence>
<keyword evidence="1" id="KW-0812">Transmembrane</keyword>
<keyword evidence="4" id="KW-1185">Reference proteome</keyword>
<sequence length="142" mass="16307">MHVLRLQALRRTVFYVAAAALGDYFAHREWGWPLGVIAGPVLVIGLWSIFIAAHRRWKRLGYAYTGRELHVGHGWFERVHSIVPIARVQHIDITRSLFERWFGIATLVIHTAGSSVVLPGLRYEEAEAMRDDIRPRITGEPW</sequence>
<protein>
    <submittedName>
        <fullName evidence="3">PH domain-containing protein</fullName>
    </submittedName>
</protein>